<accession>A0A8S2SUM4</accession>
<protein>
    <submittedName>
        <fullName evidence="1">Uncharacterized protein</fullName>
    </submittedName>
</protein>
<sequence>MRYSCYDNKKYLLITSSSKSFENNHECRRGLFCGTNADGDDVLDSGRQPLGSIRLSLGWMSRYEDIQCWI</sequence>
<evidence type="ECO:0000313" key="2">
    <source>
        <dbReference type="Proteomes" id="UP000676336"/>
    </source>
</evidence>
<evidence type="ECO:0000313" key="1">
    <source>
        <dbReference type="EMBL" id="CAF4252079.1"/>
    </source>
</evidence>
<comment type="caution">
    <text evidence="1">The sequence shown here is derived from an EMBL/GenBank/DDBJ whole genome shotgun (WGS) entry which is preliminary data.</text>
</comment>
<proteinExistence type="predicted"/>
<gene>
    <name evidence="1" type="ORF">SMN809_LOCUS24046</name>
</gene>
<dbReference type="EMBL" id="CAJOBI010027195">
    <property type="protein sequence ID" value="CAF4252079.1"/>
    <property type="molecule type" value="Genomic_DNA"/>
</dbReference>
<dbReference type="AlphaFoldDB" id="A0A8S2SUM4"/>
<organism evidence="1 2">
    <name type="scientific">Rotaria magnacalcarata</name>
    <dbReference type="NCBI Taxonomy" id="392030"/>
    <lineage>
        <taxon>Eukaryota</taxon>
        <taxon>Metazoa</taxon>
        <taxon>Spiralia</taxon>
        <taxon>Gnathifera</taxon>
        <taxon>Rotifera</taxon>
        <taxon>Eurotatoria</taxon>
        <taxon>Bdelloidea</taxon>
        <taxon>Philodinida</taxon>
        <taxon>Philodinidae</taxon>
        <taxon>Rotaria</taxon>
    </lineage>
</organism>
<feature type="non-terminal residue" evidence="1">
    <location>
        <position position="1"/>
    </location>
</feature>
<reference evidence="1" key="1">
    <citation type="submission" date="2021-02" db="EMBL/GenBank/DDBJ databases">
        <authorList>
            <person name="Nowell W R."/>
        </authorList>
    </citation>
    <scope>NUCLEOTIDE SEQUENCE</scope>
</reference>
<name>A0A8S2SUM4_9BILA</name>
<dbReference type="Proteomes" id="UP000676336">
    <property type="component" value="Unassembled WGS sequence"/>
</dbReference>